<reference evidence="2" key="1">
    <citation type="submission" date="2020-02" db="EMBL/GenBank/DDBJ databases">
        <authorList>
            <person name="Meier V. D."/>
        </authorList>
    </citation>
    <scope>NUCLEOTIDE SEQUENCE</scope>
    <source>
        <strain evidence="2">AVDCRST_MAG34</strain>
    </source>
</reference>
<gene>
    <name evidence="2" type="ORF">AVDCRST_MAG34-3178</name>
</gene>
<accession>A0A6J4MT81</accession>
<feature type="compositionally biased region" description="Pro residues" evidence="1">
    <location>
        <begin position="11"/>
        <end position="21"/>
    </location>
</feature>
<dbReference type="EMBL" id="CADCUI010000090">
    <property type="protein sequence ID" value="CAA9368041.1"/>
    <property type="molecule type" value="Genomic_DNA"/>
</dbReference>
<protein>
    <submittedName>
        <fullName evidence="2">Uncharacterized protein</fullName>
    </submittedName>
</protein>
<dbReference type="AlphaFoldDB" id="A0A6J4MT81"/>
<organism evidence="2">
    <name type="scientific">uncultured Nocardioidaceae bacterium</name>
    <dbReference type="NCBI Taxonomy" id="253824"/>
    <lineage>
        <taxon>Bacteria</taxon>
        <taxon>Bacillati</taxon>
        <taxon>Actinomycetota</taxon>
        <taxon>Actinomycetes</taxon>
        <taxon>Propionibacteriales</taxon>
        <taxon>Nocardioidaceae</taxon>
        <taxon>environmental samples</taxon>
    </lineage>
</organism>
<feature type="region of interest" description="Disordered" evidence="1">
    <location>
        <begin position="1"/>
        <end position="21"/>
    </location>
</feature>
<evidence type="ECO:0000256" key="1">
    <source>
        <dbReference type="SAM" id="MobiDB-lite"/>
    </source>
</evidence>
<evidence type="ECO:0000313" key="2">
    <source>
        <dbReference type="EMBL" id="CAA9368041.1"/>
    </source>
</evidence>
<proteinExistence type="predicted"/>
<sequence>MTIPVEAPRDPYAPRPIDLPTPVPLAPGADLAVLDEAKMLGAPDDPADRPAYDDLGGLDAVVL</sequence>
<name>A0A6J4MT81_9ACTN</name>